<keyword evidence="2" id="KW-1185">Reference proteome</keyword>
<evidence type="ECO:0000313" key="1">
    <source>
        <dbReference type="EMBL" id="KAJ1521698.1"/>
    </source>
</evidence>
<gene>
    <name evidence="1" type="ORF">ONE63_003341</name>
</gene>
<dbReference type="EMBL" id="JAPTSV010000013">
    <property type="protein sequence ID" value="KAJ1521698.1"/>
    <property type="molecule type" value="Genomic_DNA"/>
</dbReference>
<dbReference type="AlphaFoldDB" id="A0AAV7X700"/>
<proteinExistence type="predicted"/>
<evidence type="ECO:0000313" key="2">
    <source>
        <dbReference type="Proteomes" id="UP001075354"/>
    </source>
</evidence>
<reference evidence="1" key="1">
    <citation type="submission" date="2022-12" db="EMBL/GenBank/DDBJ databases">
        <title>Chromosome-level genome assembly of the bean flower thrips Megalurothrips usitatus.</title>
        <authorList>
            <person name="Ma L."/>
            <person name="Liu Q."/>
            <person name="Li H."/>
            <person name="Cai W."/>
        </authorList>
    </citation>
    <scope>NUCLEOTIDE SEQUENCE</scope>
    <source>
        <strain evidence="1">Cailab_2022a</strain>
    </source>
</reference>
<sequence>MACGQDAALTRCDAPCQRTLPCGHRCRLKCSEDCSEGACEEPSPLRAACGHDVMVPCSKRASCGEQVGRGVMTSPSLSVHTIAEWQRLP</sequence>
<dbReference type="Proteomes" id="UP001075354">
    <property type="component" value="Chromosome 13"/>
</dbReference>
<comment type="caution">
    <text evidence="1">The sequence shown here is derived from an EMBL/GenBank/DDBJ whole genome shotgun (WGS) entry which is preliminary data.</text>
</comment>
<name>A0AAV7X700_9NEOP</name>
<protein>
    <submittedName>
        <fullName evidence="1">Uncharacterized protein</fullName>
    </submittedName>
</protein>
<organism evidence="1 2">
    <name type="scientific">Megalurothrips usitatus</name>
    <name type="common">bean blossom thrips</name>
    <dbReference type="NCBI Taxonomy" id="439358"/>
    <lineage>
        <taxon>Eukaryota</taxon>
        <taxon>Metazoa</taxon>
        <taxon>Ecdysozoa</taxon>
        <taxon>Arthropoda</taxon>
        <taxon>Hexapoda</taxon>
        <taxon>Insecta</taxon>
        <taxon>Pterygota</taxon>
        <taxon>Neoptera</taxon>
        <taxon>Paraneoptera</taxon>
        <taxon>Thysanoptera</taxon>
        <taxon>Terebrantia</taxon>
        <taxon>Thripoidea</taxon>
        <taxon>Thripidae</taxon>
        <taxon>Megalurothrips</taxon>
    </lineage>
</organism>
<accession>A0AAV7X700</accession>